<feature type="region of interest" description="Disordered" evidence="1">
    <location>
        <begin position="34"/>
        <end position="59"/>
    </location>
</feature>
<dbReference type="Proteomes" id="UP001589774">
    <property type="component" value="Unassembled WGS sequence"/>
</dbReference>
<evidence type="ECO:0000313" key="2">
    <source>
        <dbReference type="EMBL" id="MFC0320389.1"/>
    </source>
</evidence>
<dbReference type="RefSeq" id="WP_013667762.1">
    <property type="nucleotide sequence ID" value="NZ_JBHLWO010000002.1"/>
</dbReference>
<keyword evidence="3" id="KW-1185">Reference proteome</keyword>
<comment type="caution">
    <text evidence="2">The sequence shown here is derived from an EMBL/GenBank/DDBJ whole genome shotgun (WGS) entry which is preliminary data.</text>
</comment>
<gene>
    <name evidence="2" type="ORF">ACFFI0_18825</name>
</gene>
<proteinExistence type="predicted"/>
<organism evidence="2 3">
    <name type="scientific">Olivibacter oleidegradans</name>
    <dbReference type="NCBI Taxonomy" id="760123"/>
    <lineage>
        <taxon>Bacteria</taxon>
        <taxon>Pseudomonadati</taxon>
        <taxon>Bacteroidota</taxon>
        <taxon>Sphingobacteriia</taxon>
        <taxon>Sphingobacteriales</taxon>
        <taxon>Sphingobacteriaceae</taxon>
        <taxon>Olivibacter</taxon>
    </lineage>
</organism>
<reference evidence="2 3" key="1">
    <citation type="submission" date="2024-09" db="EMBL/GenBank/DDBJ databases">
        <authorList>
            <person name="Sun Q."/>
            <person name="Mori K."/>
        </authorList>
    </citation>
    <scope>NUCLEOTIDE SEQUENCE [LARGE SCALE GENOMIC DNA]</scope>
    <source>
        <strain evidence="2 3">CCM 7765</strain>
    </source>
</reference>
<name>A0ABV6HNB0_9SPHI</name>
<accession>A0ABV6HNB0</accession>
<evidence type="ECO:0000313" key="3">
    <source>
        <dbReference type="Proteomes" id="UP001589774"/>
    </source>
</evidence>
<dbReference type="EMBL" id="JBHLWO010000002">
    <property type="protein sequence ID" value="MFC0320389.1"/>
    <property type="molecule type" value="Genomic_DNA"/>
</dbReference>
<evidence type="ECO:0000256" key="1">
    <source>
        <dbReference type="SAM" id="MobiDB-lite"/>
    </source>
</evidence>
<protein>
    <submittedName>
        <fullName evidence="2">Uncharacterized protein</fullName>
    </submittedName>
</protein>
<feature type="compositionally biased region" description="Polar residues" evidence="1">
    <location>
        <begin position="48"/>
        <end position="59"/>
    </location>
</feature>
<sequence>MKRGGIESDEEQVYIDVQYDYCLRCLEIESDENTSIREKKRQKKNEVKSLNNGEGSQDL</sequence>